<feature type="region of interest" description="Disordered" evidence="2">
    <location>
        <begin position="54"/>
        <end position="76"/>
    </location>
</feature>
<keyword evidence="5" id="KW-1185">Reference proteome</keyword>
<sequence>MHRTIAAFMVAASLAGTAEAQTSPPPGIPAATTSSQAMPAFSLDAALGAAGVSSAAGTPATSTATGGGVSGPGGSTQTALPSIGAATANVAAATAARRVAGLRPNPELQTQVENIGGSGAYRGVRSSETTVGVALPLELGGKRPARVALANARLTRAQIQAEIARADLRLRVTQLYIEAAAAERRSEVLAEQAGIANNAFRVSSERVKAGDVGPIEQQRADVLRINAQVAADSATRQAQVARSNLETLLNAPVTGPLDRTWFERIDGYGPPRPLDVEGTLALVAAQADVRTADAQVRVARSLRVPDLTVSAFARRLAATNDTAAVVGLSIPIPLFNNGNAFVAQSQAEQTQALALRSLAIVDTRQQIASAQTEVANAAATARAAGGPGLAAAQEAARIARIGWSQGKFDQIALLDAERTLSQTRQTYVDALAAYHDAQARLDRLTTPAPTISGDDR</sequence>
<feature type="compositionally biased region" description="Low complexity" evidence="2">
    <location>
        <begin position="54"/>
        <end position="64"/>
    </location>
</feature>
<evidence type="ECO:0000313" key="5">
    <source>
        <dbReference type="Proteomes" id="UP000218366"/>
    </source>
</evidence>
<dbReference type="GO" id="GO:0015562">
    <property type="term" value="F:efflux transmembrane transporter activity"/>
    <property type="evidence" value="ECO:0007669"/>
    <property type="project" value="InterPro"/>
</dbReference>
<dbReference type="Gene3D" id="1.20.1600.10">
    <property type="entry name" value="Outer membrane efflux proteins (OEP)"/>
    <property type="match status" value="1"/>
</dbReference>
<protein>
    <submittedName>
        <fullName evidence="4">Transporter</fullName>
    </submittedName>
</protein>
<comment type="caution">
    <text evidence="4">The sequence shown here is derived from an EMBL/GenBank/DDBJ whole genome shotgun (WGS) entry which is preliminary data.</text>
</comment>
<dbReference type="Pfam" id="PF02321">
    <property type="entry name" value="OEP"/>
    <property type="match status" value="2"/>
</dbReference>
<dbReference type="PANTHER" id="PTHR30203">
    <property type="entry name" value="OUTER MEMBRANE CATION EFFLUX PROTEIN"/>
    <property type="match status" value="1"/>
</dbReference>
<evidence type="ECO:0000256" key="1">
    <source>
        <dbReference type="ARBA" id="ARBA00007613"/>
    </source>
</evidence>
<gene>
    <name evidence="4" type="ORF">COC42_05390</name>
</gene>
<name>A0A2A4B7M4_9SPHN</name>
<evidence type="ECO:0000256" key="2">
    <source>
        <dbReference type="SAM" id="MobiDB-lite"/>
    </source>
</evidence>
<evidence type="ECO:0000256" key="3">
    <source>
        <dbReference type="SAM" id="SignalP"/>
    </source>
</evidence>
<feature type="compositionally biased region" description="Gly residues" evidence="2">
    <location>
        <begin position="65"/>
        <end position="74"/>
    </location>
</feature>
<dbReference type="InterPro" id="IPR010131">
    <property type="entry name" value="MdtP/NodT-like"/>
</dbReference>
<proteinExistence type="inferred from homology"/>
<evidence type="ECO:0000313" key="4">
    <source>
        <dbReference type="EMBL" id="PCD03779.1"/>
    </source>
</evidence>
<reference evidence="4 5" key="1">
    <citation type="submission" date="2017-09" db="EMBL/GenBank/DDBJ databases">
        <title>Sphingomonas spermidinifaciens 9NM-10, whole genome shotgun sequence.</title>
        <authorList>
            <person name="Feng G."/>
            <person name="Zhu H."/>
        </authorList>
    </citation>
    <scope>NUCLEOTIDE SEQUENCE [LARGE SCALE GENOMIC DNA]</scope>
    <source>
        <strain evidence="4 5">9NM-10</strain>
    </source>
</reference>
<comment type="similarity">
    <text evidence="1">Belongs to the outer membrane factor (OMF) (TC 1.B.17) family.</text>
</comment>
<dbReference type="EMBL" id="NWMW01000001">
    <property type="protein sequence ID" value="PCD03779.1"/>
    <property type="molecule type" value="Genomic_DNA"/>
</dbReference>
<feature type="chain" id="PRO_5012110461" evidence="3">
    <location>
        <begin position="21"/>
        <end position="456"/>
    </location>
</feature>
<accession>A0A2A4B7M4</accession>
<keyword evidence="3" id="KW-0732">Signal</keyword>
<organism evidence="4 5">
    <name type="scientific">Sphingomonas spermidinifaciens</name>
    <dbReference type="NCBI Taxonomy" id="1141889"/>
    <lineage>
        <taxon>Bacteria</taxon>
        <taxon>Pseudomonadati</taxon>
        <taxon>Pseudomonadota</taxon>
        <taxon>Alphaproteobacteria</taxon>
        <taxon>Sphingomonadales</taxon>
        <taxon>Sphingomonadaceae</taxon>
        <taxon>Sphingomonas</taxon>
    </lineage>
</organism>
<dbReference type="Proteomes" id="UP000218366">
    <property type="component" value="Unassembled WGS sequence"/>
</dbReference>
<dbReference type="OrthoDB" id="9791261at2"/>
<dbReference type="PANTHER" id="PTHR30203:SF24">
    <property type="entry name" value="BLR4935 PROTEIN"/>
    <property type="match status" value="1"/>
</dbReference>
<dbReference type="AlphaFoldDB" id="A0A2A4B7M4"/>
<dbReference type="InterPro" id="IPR003423">
    <property type="entry name" value="OMP_efflux"/>
</dbReference>
<dbReference type="RefSeq" id="WP_096342183.1">
    <property type="nucleotide sequence ID" value="NZ_NWMW01000001.1"/>
</dbReference>
<feature type="signal peptide" evidence="3">
    <location>
        <begin position="1"/>
        <end position="20"/>
    </location>
</feature>
<dbReference type="SUPFAM" id="SSF56954">
    <property type="entry name" value="Outer membrane efflux proteins (OEP)"/>
    <property type="match status" value="1"/>
</dbReference>